<reference evidence="4" key="1">
    <citation type="journal article" date="2023" name="Insect Mol. Biol.">
        <title>Genome sequencing provides insights into the evolution of gene families encoding plant cell wall-degrading enzymes in longhorned beetles.</title>
        <authorList>
            <person name="Shin N.R."/>
            <person name="Okamura Y."/>
            <person name="Kirsch R."/>
            <person name="Pauchet Y."/>
        </authorList>
    </citation>
    <scope>NUCLEOTIDE SEQUENCE</scope>
    <source>
        <strain evidence="4">AMC_N1</strain>
    </source>
</reference>
<dbReference type="InterPro" id="IPR036397">
    <property type="entry name" value="RNaseH_sf"/>
</dbReference>
<accession>A0AAV8Y3H6</accession>
<dbReference type="Proteomes" id="UP001162162">
    <property type="component" value="Unassembled WGS sequence"/>
</dbReference>
<organism evidence="4 5">
    <name type="scientific">Aromia moschata</name>
    <dbReference type="NCBI Taxonomy" id="1265417"/>
    <lineage>
        <taxon>Eukaryota</taxon>
        <taxon>Metazoa</taxon>
        <taxon>Ecdysozoa</taxon>
        <taxon>Arthropoda</taxon>
        <taxon>Hexapoda</taxon>
        <taxon>Insecta</taxon>
        <taxon>Pterygota</taxon>
        <taxon>Neoptera</taxon>
        <taxon>Endopterygota</taxon>
        <taxon>Coleoptera</taxon>
        <taxon>Polyphaga</taxon>
        <taxon>Cucujiformia</taxon>
        <taxon>Chrysomeloidea</taxon>
        <taxon>Cerambycidae</taxon>
        <taxon>Cerambycinae</taxon>
        <taxon>Callichromatini</taxon>
        <taxon>Aromia</taxon>
    </lineage>
</organism>
<dbReference type="PROSITE" id="PS51253">
    <property type="entry name" value="HTH_CENPB"/>
    <property type="match status" value="1"/>
</dbReference>
<feature type="compositionally biased region" description="Basic residues" evidence="2">
    <location>
        <begin position="455"/>
        <end position="466"/>
    </location>
</feature>
<evidence type="ECO:0000256" key="2">
    <source>
        <dbReference type="SAM" id="MobiDB-lite"/>
    </source>
</evidence>
<dbReference type="GO" id="GO:0003677">
    <property type="term" value="F:DNA binding"/>
    <property type="evidence" value="ECO:0007669"/>
    <property type="project" value="UniProtKB-KW"/>
</dbReference>
<dbReference type="InterPro" id="IPR050863">
    <property type="entry name" value="CenT-Element_Derived"/>
</dbReference>
<proteinExistence type="predicted"/>
<keyword evidence="1" id="KW-0238">DNA-binding</keyword>
<comment type="caution">
    <text evidence="4">The sequence shown here is derived from an EMBL/GenBank/DDBJ whole genome shotgun (WGS) entry which is preliminary data.</text>
</comment>
<feature type="compositionally biased region" description="Polar residues" evidence="2">
    <location>
        <begin position="405"/>
        <end position="428"/>
    </location>
</feature>
<name>A0AAV8Y3H6_9CUCU</name>
<feature type="region of interest" description="Disordered" evidence="2">
    <location>
        <begin position="405"/>
        <end position="477"/>
    </location>
</feature>
<dbReference type="PANTHER" id="PTHR19303:SF71">
    <property type="entry name" value="ZINC FINGER PHD-TYPE DOMAIN-CONTAINING PROTEIN"/>
    <property type="match status" value="1"/>
</dbReference>
<dbReference type="Pfam" id="PF03184">
    <property type="entry name" value="DDE_1"/>
    <property type="match status" value="1"/>
</dbReference>
<dbReference type="InterPro" id="IPR004875">
    <property type="entry name" value="DDE_SF_endonuclease_dom"/>
</dbReference>
<evidence type="ECO:0000256" key="1">
    <source>
        <dbReference type="ARBA" id="ARBA00023125"/>
    </source>
</evidence>
<dbReference type="InterPro" id="IPR006600">
    <property type="entry name" value="HTH_CenpB_DNA-bd_dom"/>
</dbReference>
<sequence>MAKRVRKTDEEIQDAVEAVINQNLSIRSVAKDTGISKSLLADLVKKHKNSPEGNFQYVRNIGNRKTLTKDQDELLVSYLRTTSKMCHGLTTMQTRELAYQFAVTNKIVTPPEWNKNNKAGIHWLHGFMNRHKELSLRKPESTSLSITSSFNKTNTTTFFSNLEKLYKKHNFAPNMIWNLDETGCMTVTKPPKVIAVRGGTIPPVFIFPGVYFKENMLKGAPIGTKGMANSSGWMTEEIFVESLKHFVNHVQPTVDKKALIIMDNHATHVNLQVVDFARKNHIIILTLPPHCSHRMQPLDVAVYGPFKSRYKQAMNNWLTGNPGKPVTIYEVAEFVNPAFSESFTISNICKSFEKTGIYPFNSNIFTDDDFLPSCITDRPDPSSLINDNSSLPSILQSKVDLTQSGNILDQPSTSSDLNSPTSGIVNKNITKEGREELGIVSPEMVRPFPTAPHEKKNKTCGRKKGKCSVITDTPEKD</sequence>
<gene>
    <name evidence="4" type="ORF">NQ318_013642</name>
</gene>
<protein>
    <recommendedName>
        <fullName evidence="3">HTH CENPB-type domain-containing protein</fullName>
    </recommendedName>
</protein>
<feature type="domain" description="HTH CENPB-type" evidence="3">
    <location>
        <begin position="59"/>
        <end position="137"/>
    </location>
</feature>
<dbReference type="GO" id="GO:0005634">
    <property type="term" value="C:nucleus"/>
    <property type="evidence" value="ECO:0007669"/>
    <property type="project" value="TreeGrafter"/>
</dbReference>
<dbReference type="PANTHER" id="PTHR19303">
    <property type="entry name" value="TRANSPOSON"/>
    <property type="match status" value="1"/>
</dbReference>
<dbReference type="AlphaFoldDB" id="A0AAV8Y3H6"/>
<dbReference type="Gene3D" id="3.30.420.10">
    <property type="entry name" value="Ribonuclease H-like superfamily/Ribonuclease H"/>
    <property type="match status" value="1"/>
</dbReference>
<keyword evidence="5" id="KW-1185">Reference proteome</keyword>
<evidence type="ECO:0000259" key="3">
    <source>
        <dbReference type="PROSITE" id="PS51253"/>
    </source>
</evidence>
<evidence type="ECO:0000313" key="5">
    <source>
        <dbReference type="Proteomes" id="UP001162162"/>
    </source>
</evidence>
<evidence type="ECO:0000313" key="4">
    <source>
        <dbReference type="EMBL" id="KAJ8945192.1"/>
    </source>
</evidence>
<dbReference type="EMBL" id="JAPWTK010000226">
    <property type="protein sequence ID" value="KAJ8945192.1"/>
    <property type="molecule type" value="Genomic_DNA"/>
</dbReference>